<feature type="region of interest" description="Disordered" evidence="1">
    <location>
        <begin position="133"/>
        <end position="153"/>
    </location>
</feature>
<dbReference type="EMBL" id="GDHC01009922">
    <property type="protein sequence ID" value="JAQ08707.1"/>
    <property type="molecule type" value="Transcribed_RNA"/>
</dbReference>
<dbReference type="EMBL" id="GBHO01007632">
    <property type="protein sequence ID" value="JAG35972.1"/>
    <property type="molecule type" value="Transcribed_RNA"/>
</dbReference>
<accession>A0A0A9YSE8</accession>
<gene>
    <name evidence="2" type="ORF">CM83_29710</name>
    <name evidence="3" type="ORF">g.92488</name>
</gene>
<evidence type="ECO:0000313" key="2">
    <source>
        <dbReference type="EMBL" id="JAG35972.1"/>
    </source>
</evidence>
<protein>
    <submittedName>
        <fullName evidence="2">Uncharacterized protein</fullName>
    </submittedName>
</protein>
<feature type="region of interest" description="Disordered" evidence="1">
    <location>
        <begin position="1"/>
        <end position="23"/>
    </location>
</feature>
<reference evidence="2" key="1">
    <citation type="journal article" date="2014" name="PLoS ONE">
        <title>Transcriptome-Based Identification of ABC Transporters in the Western Tarnished Plant Bug Lygus hesperus.</title>
        <authorList>
            <person name="Hull J.J."/>
            <person name="Chaney K."/>
            <person name="Geib S.M."/>
            <person name="Fabrick J.A."/>
            <person name="Brent C.S."/>
            <person name="Walsh D."/>
            <person name="Lavine L.C."/>
        </authorList>
    </citation>
    <scope>NUCLEOTIDE SEQUENCE</scope>
</reference>
<feature type="region of interest" description="Disordered" evidence="1">
    <location>
        <begin position="37"/>
        <end position="78"/>
    </location>
</feature>
<evidence type="ECO:0000256" key="1">
    <source>
        <dbReference type="SAM" id="MobiDB-lite"/>
    </source>
</evidence>
<name>A0A0A9YSE8_LYGHE</name>
<evidence type="ECO:0000313" key="3">
    <source>
        <dbReference type="EMBL" id="JAQ08707.1"/>
    </source>
</evidence>
<feature type="compositionally biased region" description="Low complexity" evidence="1">
    <location>
        <begin position="1"/>
        <end position="11"/>
    </location>
</feature>
<proteinExistence type="predicted"/>
<feature type="non-terminal residue" evidence="2">
    <location>
        <position position="1"/>
    </location>
</feature>
<sequence length="153" mass="16716">TTTNNNNSTKNTRAKGHTNEEFNIDDVTVDISSVNADTDSNFDAVDGYEDNDDDIIDETYNGSNDDDDDDNDDDNGLMLPLVAPPRASQEVIVSHKQAKSRVLTGKAQGSNTAIVPVPPSSLPAVVRALHKKRQRVKTTEKRTNITDCDNEDV</sequence>
<feature type="compositionally biased region" description="Acidic residues" evidence="1">
    <location>
        <begin position="64"/>
        <end position="75"/>
    </location>
</feature>
<feature type="compositionally biased region" description="Acidic residues" evidence="1">
    <location>
        <begin position="46"/>
        <end position="57"/>
    </location>
</feature>
<reference evidence="2" key="2">
    <citation type="submission" date="2014-07" db="EMBL/GenBank/DDBJ databases">
        <authorList>
            <person name="Hull J."/>
        </authorList>
    </citation>
    <scope>NUCLEOTIDE SEQUENCE</scope>
</reference>
<reference evidence="3" key="3">
    <citation type="journal article" date="2016" name="Gigascience">
        <title>De novo construction of an expanded transcriptome assembly for the western tarnished plant bug, Lygus hesperus.</title>
        <authorList>
            <person name="Tassone E.E."/>
            <person name="Geib S.M."/>
            <person name="Hall B."/>
            <person name="Fabrick J.A."/>
            <person name="Brent C.S."/>
            <person name="Hull J.J."/>
        </authorList>
    </citation>
    <scope>NUCLEOTIDE SEQUENCE</scope>
</reference>
<dbReference type="AlphaFoldDB" id="A0A0A9YSE8"/>
<organism evidence="2">
    <name type="scientific">Lygus hesperus</name>
    <name type="common">Western plant bug</name>
    <dbReference type="NCBI Taxonomy" id="30085"/>
    <lineage>
        <taxon>Eukaryota</taxon>
        <taxon>Metazoa</taxon>
        <taxon>Ecdysozoa</taxon>
        <taxon>Arthropoda</taxon>
        <taxon>Hexapoda</taxon>
        <taxon>Insecta</taxon>
        <taxon>Pterygota</taxon>
        <taxon>Neoptera</taxon>
        <taxon>Paraneoptera</taxon>
        <taxon>Hemiptera</taxon>
        <taxon>Heteroptera</taxon>
        <taxon>Panheteroptera</taxon>
        <taxon>Cimicomorpha</taxon>
        <taxon>Miridae</taxon>
        <taxon>Mirini</taxon>
        <taxon>Lygus</taxon>
    </lineage>
</organism>